<sequence>MIRFFIKQLLKKMFLLRLNLSLDLHWMGTMYAYLLMVKLELARHLQWMAQITRLGSFLELSKSFFVKPLWITHL</sequence>
<keyword evidence="1" id="KW-0812">Transmembrane</keyword>
<reference evidence="2" key="1">
    <citation type="submission" date="2019-03" db="EMBL/GenBank/DDBJ databases">
        <authorList>
            <person name="Mank J."/>
            <person name="Almeida P."/>
        </authorList>
    </citation>
    <scope>NUCLEOTIDE SEQUENCE</scope>
    <source>
        <strain evidence="2">78183</strain>
    </source>
</reference>
<gene>
    <name evidence="2" type="ORF">SVIM_LOCUS289053</name>
</gene>
<protein>
    <submittedName>
        <fullName evidence="2">Uncharacterized protein</fullName>
    </submittedName>
</protein>
<dbReference type="AlphaFoldDB" id="A0A6N2LW28"/>
<feature type="transmembrane region" description="Helical" evidence="1">
    <location>
        <begin position="20"/>
        <end position="39"/>
    </location>
</feature>
<proteinExistence type="predicted"/>
<organism evidence="2">
    <name type="scientific">Salix viminalis</name>
    <name type="common">Common osier</name>
    <name type="synonym">Basket willow</name>
    <dbReference type="NCBI Taxonomy" id="40686"/>
    <lineage>
        <taxon>Eukaryota</taxon>
        <taxon>Viridiplantae</taxon>
        <taxon>Streptophyta</taxon>
        <taxon>Embryophyta</taxon>
        <taxon>Tracheophyta</taxon>
        <taxon>Spermatophyta</taxon>
        <taxon>Magnoliopsida</taxon>
        <taxon>eudicotyledons</taxon>
        <taxon>Gunneridae</taxon>
        <taxon>Pentapetalae</taxon>
        <taxon>rosids</taxon>
        <taxon>fabids</taxon>
        <taxon>Malpighiales</taxon>
        <taxon>Salicaceae</taxon>
        <taxon>Saliceae</taxon>
        <taxon>Salix</taxon>
    </lineage>
</organism>
<accession>A0A6N2LW28</accession>
<keyword evidence="1" id="KW-1133">Transmembrane helix</keyword>
<dbReference type="EMBL" id="CAADRP010001630">
    <property type="protein sequence ID" value="VFU45865.1"/>
    <property type="molecule type" value="Genomic_DNA"/>
</dbReference>
<keyword evidence="1" id="KW-0472">Membrane</keyword>
<name>A0A6N2LW28_SALVM</name>
<evidence type="ECO:0000256" key="1">
    <source>
        <dbReference type="SAM" id="Phobius"/>
    </source>
</evidence>
<evidence type="ECO:0000313" key="2">
    <source>
        <dbReference type="EMBL" id="VFU45865.1"/>
    </source>
</evidence>